<evidence type="ECO:0000313" key="1">
    <source>
        <dbReference type="EMBL" id="BDC00206.1"/>
    </source>
</evidence>
<dbReference type="KEGG" id="scas:SACC_32220"/>
<name>A0AAQ4CWM4_9CREN</name>
<accession>A0AAQ4CWM4</accession>
<evidence type="ECO:0000313" key="2">
    <source>
        <dbReference type="Proteomes" id="UP001319921"/>
    </source>
</evidence>
<evidence type="ECO:0008006" key="3">
    <source>
        <dbReference type="Google" id="ProtNLM"/>
    </source>
</evidence>
<sequence length="148" mass="17453">MDICIKAKNDDEITRALQLNYKCVVYHRPINNVLTFIPDQYLSDFNNIGNSVIITDNLELIEKAKNMNFKIAYKVNNIVLNTLEYDYFVLEFLPKNLREIRFLKGKIYVDNVDDLNIYSKLENLKIDGVFTNKIDFILSVKKLSMYKR</sequence>
<dbReference type="RefSeq" id="WP_229570934.1">
    <property type="nucleotide sequence ID" value="NZ_AP025226.1"/>
</dbReference>
<gene>
    <name evidence="1" type="ORF">SACC_32220</name>
</gene>
<reference evidence="1 2" key="1">
    <citation type="journal article" date="2022" name="Microbiol. Resour. Announc.">
        <title>Complete Genome Sequence of the Hyperthermophilic and Acidophilic Archaeon Saccharolobus caldissimus Strain HS-3T.</title>
        <authorList>
            <person name="Sakai H.D."/>
            <person name="Kurosawa N."/>
        </authorList>
    </citation>
    <scope>NUCLEOTIDE SEQUENCE [LARGE SCALE GENOMIC DNA]</scope>
    <source>
        <strain evidence="1 2">JCM32116</strain>
    </source>
</reference>
<proteinExistence type="predicted"/>
<dbReference type="Proteomes" id="UP001319921">
    <property type="component" value="Chromosome"/>
</dbReference>
<protein>
    <recommendedName>
        <fullName evidence="3">Glycerophosphoryl diester phosphodiesterase</fullName>
    </recommendedName>
</protein>
<organism evidence="1 2">
    <name type="scientific">Saccharolobus caldissimus</name>
    <dbReference type="NCBI Taxonomy" id="1702097"/>
    <lineage>
        <taxon>Archaea</taxon>
        <taxon>Thermoproteota</taxon>
        <taxon>Thermoprotei</taxon>
        <taxon>Sulfolobales</taxon>
        <taxon>Sulfolobaceae</taxon>
        <taxon>Saccharolobus</taxon>
    </lineage>
</organism>
<keyword evidence="2" id="KW-1185">Reference proteome</keyword>
<dbReference type="AlphaFoldDB" id="A0AAQ4CWM4"/>
<dbReference type="GeneID" id="68867944"/>
<dbReference type="EMBL" id="AP025226">
    <property type="protein sequence ID" value="BDC00206.1"/>
    <property type="molecule type" value="Genomic_DNA"/>
</dbReference>